<evidence type="ECO:0000313" key="2">
    <source>
        <dbReference type="Proteomes" id="UP000494106"/>
    </source>
</evidence>
<name>A0A8S0ZM19_ARCPL</name>
<evidence type="ECO:0000313" key="1">
    <source>
        <dbReference type="EMBL" id="CAB3233944.1"/>
    </source>
</evidence>
<protein>
    <submittedName>
        <fullName evidence="1">Uncharacterized protein</fullName>
    </submittedName>
</protein>
<dbReference type="AlphaFoldDB" id="A0A8S0ZM19"/>
<dbReference type="OrthoDB" id="10510046at2759"/>
<dbReference type="Proteomes" id="UP000494106">
    <property type="component" value="Unassembled WGS sequence"/>
</dbReference>
<gene>
    <name evidence="1" type="ORF">APLA_LOCUS5514</name>
</gene>
<organism evidence="1 2">
    <name type="scientific">Arctia plantaginis</name>
    <name type="common">Wood tiger moth</name>
    <name type="synonym">Phalaena plantaginis</name>
    <dbReference type="NCBI Taxonomy" id="874455"/>
    <lineage>
        <taxon>Eukaryota</taxon>
        <taxon>Metazoa</taxon>
        <taxon>Ecdysozoa</taxon>
        <taxon>Arthropoda</taxon>
        <taxon>Hexapoda</taxon>
        <taxon>Insecta</taxon>
        <taxon>Pterygota</taxon>
        <taxon>Neoptera</taxon>
        <taxon>Endopterygota</taxon>
        <taxon>Lepidoptera</taxon>
        <taxon>Glossata</taxon>
        <taxon>Ditrysia</taxon>
        <taxon>Noctuoidea</taxon>
        <taxon>Erebidae</taxon>
        <taxon>Arctiinae</taxon>
        <taxon>Arctia</taxon>
    </lineage>
</organism>
<keyword evidence="2" id="KW-1185">Reference proteome</keyword>
<comment type="caution">
    <text evidence="1">The sequence shown here is derived from an EMBL/GenBank/DDBJ whole genome shotgun (WGS) entry which is preliminary data.</text>
</comment>
<proteinExistence type="predicted"/>
<reference evidence="1 2" key="1">
    <citation type="submission" date="2020-04" db="EMBL/GenBank/DDBJ databases">
        <authorList>
            <person name="Wallbank WR R."/>
            <person name="Pardo Diaz C."/>
            <person name="Kozak K."/>
            <person name="Martin S."/>
            <person name="Jiggins C."/>
            <person name="Moest M."/>
            <person name="Warren A I."/>
            <person name="Byers J.R.P. K."/>
            <person name="Montejo-Kovacevich G."/>
            <person name="Yen C E."/>
        </authorList>
    </citation>
    <scope>NUCLEOTIDE SEQUENCE [LARGE SCALE GENOMIC DNA]</scope>
</reference>
<dbReference type="EMBL" id="CADEBC010000479">
    <property type="protein sequence ID" value="CAB3233944.1"/>
    <property type="molecule type" value="Genomic_DNA"/>
</dbReference>
<accession>A0A8S0ZM19</accession>
<sequence>MLPPLAGRIPGDRDHSIDIVSKRAQCRRRGYAGLTGVATDTYVALDSSKQSKVGRRAPSRDAGAFRPRCVCVLWRRTRFAFSFRVGGEAESLRRLCKRVRRYLYVCAGTLPICWRWTLTGEALYGAERRVRGHERAERARATECCSTPAPVNAEQRALPPSSLPVPQPLTESFPRHSFPCPSIAQPATGLKDERLKDRQCFQLF</sequence>